<evidence type="ECO:0000259" key="1">
    <source>
        <dbReference type="Pfam" id="PF02915"/>
    </source>
</evidence>
<name>A0A381S8N6_9ZZZZ</name>
<protein>
    <recommendedName>
        <fullName evidence="1">Rubrerythrin diiron-binding domain-containing protein</fullName>
    </recommendedName>
</protein>
<evidence type="ECO:0000313" key="2">
    <source>
        <dbReference type="EMBL" id="SUZ99671.1"/>
    </source>
</evidence>
<dbReference type="InterPro" id="IPR009078">
    <property type="entry name" value="Ferritin-like_SF"/>
</dbReference>
<sequence length="138" mass="16311">MEIDAATLKQVLRFQYLELTEALIYEKLAKREKNVQNRKVLQQIADDEVRHYEFWKEYSGQEVAPSRLRVAWFSMLAWLLGITFCVNLLERDEVNIATEYRNILDVIPAARPILEEEEAHEQHLLAMLDEERLQYTGS</sequence>
<feature type="non-terminal residue" evidence="2">
    <location>
        <position position="138"/>
    </location>
</feature>
<dbReference type="Pfam" id="PF02915">
    <property type="entry name" value="Rubrerythrin"/>
    <property type="match status" value="1"/>
</dbReference>
<dbReference type="InterPro" id="IPR003251">
    <property type="entry name" value="Rr_diiron-bd_dom"/>
</dbReference>
<dbReference type="AlphaFoldDB" id="A0A381S8N6"/>
<organism evidence="2">
    <name type="scientific">marine metagenome</name>
    <dbReference type="NCBI Taxonomy" id="408172"/>
    <lineage>
        <taxon>unclassified sequences</taxon>
        <taxon>metagenomes</taxon>
        <taxon>ecological metagenomes</taxon>
    </lineage>
</organism>
<dbReference type="Gene3D" id="1.10.620.20">
    <property type="entry name" value="Ribonucleotide Reductase, subunit A"/>
    <property type="match status" value="1"/>
</dbReference>
<dbReference type="GO" id="GO:0016491">
    <property type="term" value="F:oxidoreductase activity"/>
    <property type="evidence" value="ECO:0007669"/>
    <property type="project" value="InterPro"/>
</dbReference>
<feature type="domain" description="Rubrerythrin diiron-binding" evidence="1">
    <location>
        <begin position="5"/>
        <end position="57"/>
    </location>
</feature>
<proteinExistence type="predicted"/>
<gene>
    <name evidence="2" type="ORF">METZ01_LOCUS52525</name>
</gene>
<dbReference type="CDD" id="cd01044">
    <property type="entry name" value="Ferritin_CCC1_N"/>
    <property type="match status" value="1"/>
</dbReference>
<dbReference type="GO" id="GO:0046872">
    <property type="term" value="F:metal ion binding"/>
    <property type="evidence" value="ECO:0007669"/>
    <property type="project" value="InterPro"/>
</dbReference>
<dbReference type="EMBL" id="UINC01002725">
    <property type="protein sequence ID" value="SUZ99671.1"/>
    <property type="molecule type" value="Genomic_DNA"/>
</dbReference>
<reference evidence="2" key="1">
    <citation type="submission" date="2018-05" db="EMBL/GenBank/DDBJ databases">
        <authorList>
            <person name="Lanie J.A."/>
            <person name="Ng W.-L."/>
            <person name="Kazmierczak K.M."/>
            <person name="Andrzejewski T.M."/>
            <person name="Davidsen T.M."/>
            <person name="Wayne K.J."/>
            <person name="Tettelin H."/>
            <person name="Glass J.I."/>
            <person name="Rusch D."/>
            <person name="Podicherti R."/>
            <person name="Tsui H.-C.T."/>
            <person name="Winkler M.E."/>
        </authorList>
    </citation>
    <scope>NUCLEOTIDE SEQUENCE</scope>
</reference>
<dbReference type="InterPro" id="IPR039376">
    <property type="entry name" value="Ferritin_CCC1_N"/>
</dbReference>
<dbReference type="SUPFAM" id="SSF47240">
    <property type="entry name" value="Ferritin-like"/>
    <property type="match status" value="1"/>
</dbReference>
<dbReference type="InterPro" id="IPR012348">
    <property type="entry name" value="RNR-like"/>
</dbReference>
<accession>A0A381S8N6</accession>